<proteinExistence type="predicted"/>
<feature type="transmembrane region" description="Helical" evidence="1">
    <location>
        <begin position="40"/>
        <end position="60"/>
    </location>
</feature>
<gene>
    <name evidence="2" type="ORF">IFE19_06880</name>
</gene>
<evidence type="ECO:0000313" key="3">
    <source>
        <dbReference type="Proteomes" id="UP000663942"/>
    </source>
</evidence>
<evidence type="ECO:0000256" key="1">
    <source>
        <dbReference type="SAM" id="Phobius"/>
    </source>
</evidence>
<dbReference type="RefSeq" id="WP_207826719.1">
    <property type="nucleotide sequence ID" value="NZ_CP062006.1"/>
</dbReference>
<protein>
    <submittedName>
        <fullName evidence="2">Uncharacterized protein</fullName>
    </submittedName>
</protein>
<reference evidence="2 3" key="1">
    <citation type="submission" date="2020-09" db="EMBL/GenBank/DDBJ databases">
        <title>Brevundimonas sp. LVF1 isolated from an oligotrophic pond in Goettingen, Germany.</title>
        <authorList>
            <person name="Friedrich I."/>
            <person name="Klassen A."/>
            <person name="Neubauer H."/>
            <person name="Schneider D."/>
            <person name="Hertel R."/>
            <person name="Daniel R."/>
        </authorList>
    </citation>
    <scope>NUCLEOTIDE SEQUENCE [LARGE SCALE GENOMIC DNA]</scope>
    <source>
        <strain evidence="2 3">LVF1</strain>
    </source>
</reference>
<feature type="transmembrane region" description="Helical" evidence="1">
    <location>
        <begin position="113"/>
        <end position="132"/>
    </location>
</feature>
<dbReference type="Proteomes" id="UP000663942">
    <property type="component" value="Chromosome"/>
</dbReference>
<keyword evidence="1" id="KW-1133">Transmembrane helix</keyword>
<keyword evidence="3" id="KW-1185">Reference proteome</keyword>
<keyword evidence="1" id="KW-0812">Transmembrane</keyword>
<dbReference type="EMBL" id="CP062006">
    <property type="protein sequence ID" value="QTC89047.1"/>
    <property type="molecule type" value="Genomic_DNA"/>
</dbReference>
<feature type="transmembrane region" description="Helical" evidence="1">
    <location>
        <begin position="72"/>
        <end position="93"/>
    </location>
</feature>
<evidence type="ECO:0000313" key="2">
    <source>
        <dbReference type="EMBL" id="QTC89047.1"/>
    </source>
</evidence>
<feature type="transmembrane region" description="Helical" evidence="1">
    <location>
        <begin position="7"/>
        <end position="28"/>
    </location>
</feature>
<organism evidence="2 3">
    <name type="scientific">Brevundimonas pondensis</name>
    <dbReference type="NCBI Taxonomy" id="2774189"/>
    <lineage>
        <taxon>Bacteria</taxon>
        <taxon>Pseudomonadati</taxon>
        <taxon>Pseudomonadota</taxon>
        <taxon>Alphaproteobacteria</taxon>
        <taxon>Caulobacterales</taxon>
        <taxon>Caulobacteraceae</taxon>
        <taxon>Brevundimonas</taxon>
    </lineage>
</organism>
<accession>A0ABX7SMX0</accession>
<keyword evidence="1" id="KW-0472">Membrane</keyword>
<sequence>MGAGIQIASFVLVMMAVGLQLLAEYVFYGMGSGFSRASSSFSIWPVILAPSLAVAFLGSLPQGRRAAVRSLGYALVCHTLAAAYIWLCLSTPYDDWVGNPDFWLDQNPRIAGGLLAAGGAALFLFLIATGRLPGKIARR</sequence>
<name>A0ABX7SMX0_9CAUL</name>